<evidence type="ECO:0000313" key="5">
    <source>
        <dbReference type="EMBL" id="UOM51032.1"/>
    </source>
</evidence>
<dbReference type="NCBIfam" id="NF037995">
    <property type="entry name" value="TRAP_S1"/>
    <property type="match status" value="1"/>
</dbReference>
<sequence>MKKTIIVLICGMLMLAQGLFAGGAAEANTTQKVSKGKFNIDVPVDHPKAVAFQSFADELRTETDGRVDITIFPSSQLGGELETAEGIKLNSIQLGSITTSVLTSWIPELQILDMPFLFTEDEEATNGTTWLAGYLQDKFEKQGFHLIGFSINGARNPMSSFPIYTPDDVKGKKIRVIQSPIHLALWKSVGSTPVSIPANEIFTSMQTKVVDFFDNTPTNYWSWKFYEAAPYYSELNHIYAVAAWVCSKDWYDGLSADDQKTISNLTGKTISYIHTELRKQDVSALQKAADNGATIIRNIDKTPWIEKMKPVWDQFGASIPNSQEMFDGLLGK</sequence>
<dbReference type="Proteomes" id="UP000829708">
    <property type="component" value="Chromosome"/>
</dbReference>
<evidence type="ECO:0000313" key="6">
    <source>
        <dbReference type="Proteomes" id="UP000829708"/>
    </source>
</evidence>
<keyword evidence="6" id="KW-1185">Reference proteome</keyword>
<keyword evidence="3 4" id="KW-0732">Signal</keyword>
<proteinExistence type="inferred from homology"/>
<dbReference type="PANTHER" id="PTHR33376">
    <property type="match status" value="1"/>
</dbReference>
<dbReference type="Pfam" id="PF03480">
    <property type="entry name" value="DctP"/>
    <property type="match status" value="1"/>
</dbReference>
<dbReference type="InterPro" id="IPR004682">
    <property type="entry name" value="TRAP_DctP"/>
</dbReference>
<dbReference type="EMBL" id="CP094929">
    <property type="protein sequence ID" value="UOM51032.1"/>
    <property type="molecule type" value="Genomic_DNA"/>
</dbReference>
<dbReference type="PANTHER" id="PTHR33376:SF7">
    <property type="entry name" value="C4-DICARBOXYLATE-BINDING PROTEIN DCTB"/>
    <property type="match status" value="1"/>
</dbReference>
<evidence type="ECO:0000256" key="4">
    <source>
        <dbReference type="SAM" id="SignalP"/>
    </source>
</evidence>
<protein>
    <submittedName>
        <fullName evidence="5">TRAP transporter substrate-binding protein</fullName>
    </submittedName>
</protein>
<name>A0ABY4D9S5_9SPIR</name>
<feature type="chain" id="PRO_5046682216" evidence="4">
    <location>
        <begin position="22"/>
        <end position="332"/>
    </location>
</feature>
<keyword evidence="2" id="KW-0813">Transport</keyword>
<dbReference type="CDD" id="cd13603">
    <property type="entry name" value="PBP2_TRAP_Siap_TeaA_like"/>
    <property type="match status" value="1"/>
</dbReference>
<comment type="similarity">
    <text evidence="1">Belongs to the bacterial solute-binding protein 7 family.</text>
</comment>
<dbReference type="Gene3D" id="3.40.190.170">
    <property type="entry name" value="Bacterial extracellular solute-binding protein, family 7"/>
    <property type="match status" value="1"/>
</dbReference>
<evidence type="ECO:0000256" key="3">
    <source>
        <dbReference type="ARBA" id="ARBA00022729"/>
    </source>
</evidence>
<feature type="signal peptide" evidence="4">
    <location>
        <begin position="1"/>
        <end position="21"/>
    </location>
</feature>
<evidence type="ECO:0000256" key="2">
    <source>
        <dbReference type="ARBA" id="ARBA00022448"/>
    </source>
</evidence>
<dbReference type="InterPro" id="IPR038404">
    <property type="entry name" value="TRAP_DctP_sf"/>
</dbReference>
<organism evidence="5 6">
    <name type="scientific">Sphaerochaeta associata</name>
    <dbReference type="NCBI Taxonomy" id="1129264"/>
    <lineage>
        <taxon>Bacteria</taxon>
        <taxon>Pseudomonadati</taxon>
        <taxon>Spirochaetota</taxon>
        <taxon>Spirochaetia</taxon>
        <taxon>Spirochaetales</taxon>
        <taxon>Sphaerochaetaceae</taxon>
        <taxon>Sphaerochaeta</taxon>
    </lineage>
</organism>
<reference evidence="6" key="1">
    <citation type="journal article" date="2024" name="J Bioinform Genom">
        <title>Complete genome sequence of the type strain bacterium Sphaerochaeta associata GLS2t (VKM B-2742)t.</title>
        <authorList>
            <person name="Troshina O.Y."/>
            <person name="Tepeeva A.N."/>
            <person name="Arzamasceva V.O."/>
            <person name="Whitman W.B."/>
            <person name="Varghese N."/>
            <person name="Shapiro N."/>
            <person name="Woyke T."/>
            <person name="Kripides N.C."/>
            <person name="Vasilenko O.V."/>
        </authorList>
    </citation>
    <scope>NUCLEOTIDE SEQUENCE [LARGE SCALE GENOMIC DNA]</scope>
    <source>
        <strain evidence="6">GLS2T</strain>
    </source>
</reference>
<dbReference type="RefSeq" id="WP_244772408.1">
    <property type="nucleotide sequence ID" value="NZ_CP094929.1"/>
</dbReference>
<gene>
    <name evidence="5" type="ORF">MUG09_15860</name>
</gene>
<accession>A0ABY4D9S5</accession>
<evidence type="ECO:0000256" key="1">
    <source>
        <dbReference type="ARBA" id="ARBA00009023"/>
    </source>
</evidence>
<dbReference type="InterPro" id="IPR018389">
    <property type="entry name" value="DctP_fam"/>
</dbReference>
<dbReference type="PIRSF" id="PIRSF006470">
    <property type="entry name" value="DctB"/>
    <property type="match status" value="1"/>
</dbReference>